<evidence type="ECO:0000256" key="1">
    <source>
        <dbReference type="ARBA" id="ARBA00022679"/>
    </source>
</evidence>
<protein>
    <recommendedName>
        <fullName evidence="3">tRNA U34 carboxymethyltransferase</fullName>
        <ecNumber evidence="3">2.5.1.-</ecNumber>
    </recommendedName>
</protein>
<dbReference type="CDD" id="cd02440">
    <property type="entry name" value="AdoMet_MTases"/>
    <property type="match status" value="1"/>
</dbReference>
<feature type="binding site" evidence="3">
    <location>
        <begin position="168"/>
        <end position="170"/>
    </location>
    <ligand>
        <name>carboxy-S-adenosyl-L-methionine</name>
        <dbReference type="ChEBI" id="CHEBI:134278"/>
    </ligand>
</feature>
<dbReference type="GO" id="GO:0008168">
    <property type="term" value="F:methyltransferase activity"/>
    <property type="evidence" value="ECO:0007669"/>
    <property type="project" value="TreeGrafter"/>
</dbReference>
<feature type="binding site" evidence="3">
    <location>
        <position position="126"/>
    </location>
    <ligand>
        <name>carboxy-S-adenosyl-L-methionine</name>
        <dbReference type="ChEBI" id="CHEBI:134278"/>
    </ligand>
</feature>
<dbReference type="Gene3D" id="3.40.50.150">
    <property type="entry name" value="Vaccinia Virus protein VP39"/>
    <property type="match status" value="1"/>
</dbReference>
<proteinExistence type="inferred from homology"/>
<feature type="binding site" evidence="3">
    <location>
        <position position="107"/>
    </location>
    <ligand>
        <name>carboxy-S-adenosyl-L-methionine</name>
        <dbReference type="ChEBI" id="CHEBI:134278"/>
    </ligand>
</feature>
<dbReference type="InterPro" id="IPR027555">
    <property type="entry name" value="Mo5U34_MeTrfas-like"/>
</dbReference>
<dbReference type="GO" id="GO:0016765">
    <property type="term" value="F:transferase activity, transferring alkyl or aryl (other than methyl) groups"/>
    <property type="evidence" value="ECO:0007669"/>
    <property type="project" value="UniProtKB-UniRule"/>
</dbReference>
<comment type="catalytic activity">
    <reaction evidence="3">
        <text>carboxy-S-adenosyl-L-methionine + 5-hydroxyuridine(34) in tRNA = 5-carboxymethoxyuridine(34) in tRNA + S-adenosyl-L-homocysteine + H(+)</text>
        <dbReference type="Rhea" id="RHEA:52848"/>
        <dbReference type="Rhea" id="RHEA-COMP:13381"/>
        <dbReference type="Rhea" id="RHEA-COMP:13383"/>
        <dbReference type="ChEBI" id="CHEBI:15378"/>
        <dbReference type="ChEBI" id="CHEBI:57856"/>
        <dbReference type="ChEBI" id="CHEBI:134278"/>
        <dbReference type="ChEBI" id="CHEBI:136877"/>
        <dbReference type="ChEBI" id="CHEBI:136879"/>
    </reaction>
</comment>
<dbReference type="SUPFAM" id="SSF53335">
    <property type="entry name" value="S-adenosyl-L-methionine-dependent methyltransferases"/>
    <property type="match status" value="1"/>
</dbReference>
<evidence type="ECO:0000256" key="2">
    <source>
        <dbReference type="ARBA" id="ARBA00022694"/>
    </source>
</evidence>
<feature type="binding site" evidence="3">
    <location>
        <position position="121"/>
    </location>
    <ligand>
        <name>carboxy-S-adenosyl-L-methionine</name>
        <dbReference type="ChEBI" id="CHEBI:134278"/>
    </ligand>
</feature>
<evidence type="ECO:0000256" key="3">
    <source>
        <dbReference type="HAMAP-Rule" id="MF_01590"/>
    </source>
</evidence>
<name>A0A972VX99_9GAMM</name>
<dbReference type="HAMAP" id="MF_01590">
    <property type="entry name" value="tRNA_carboxymethyltr_CmoB"/>
    <property type="match status" value="1"/>
</dbReference>
<dbReference type="NCBIfam" id="NF011650">
    <property type="entry name" value="PRK15068.1"/>
    <property type="match status" value="1"/>
</dbReference>
<evidence type="ECO:0000313" key="4">
    <source>
        <dbReference type="EMBL" id="NQV65196.1"/>
    </source>
</evidence>
<sequence length="339" mass="38405">MTDIDTLTERFFSATARHTTQVGNLGKHHQALAQALQREYADRKHGRQAEWDDAFAKLPAVEPSSYSLGPDGVRIGIAADLSQAGLPEDDSVAMLPAQLQQFSPWRKGPWQLFGVDIDTEWHSDWKWQRLRPHITPLKDRTVLDIGCGNGYHLFRMADEGAALALGIDPTRLFLYQFHIAKQYVPTLPIHLLPLRSEHLPAFNLFDTVFSLGVLYHRRSPIDHLTELGGFLRPGGELVLETLVVPGDEHTVLVPADRYAKMSNVWFLPAVPMLETWLRRAGFVNIRTVDVDQTSILEQRRTDWMTFHSLEDFLDPADPNKTFEGYPAPRRAITIAEKPS</sequence>
<evidence type="ECO:0000313" key="5">
    <source>
        <dbReference type="Proteomes" id="UP000754644"/>
    </source>
</evidence>
<reference evidence="4" key="1">
    <citation type="submission" date="2020-05" db="EMBL/GenBank/DDBJ databases">
        <title>Sulfur intermediates as new biogeochemical hubs in an aquatic model microbial ecosystem.</title>
        <authorList>
            <person name="Vigneron A."/>
        </authorList>
    </citation>
    <scope>NUCLEOTIDE SEQUENCE</scope>
    <source>
        <strain evidence="4">Bin.250</strain>
    </source>
</reference>
<dbReference type="EMBL" id="JABMOJ010000280">
    <property type="protein sequence ID" value="NQV65196.1"/>
    <property type="molecule type" value="Genomic_DNA"/>
</dbReference>
<feature type="binding site" evidence="3">
    <location>
        <position position="215"/>
    </location>
    <ligand>
        <name>carboxy-S-adenosyl-L-methionine</name>
        <dbReference type="ChEBI" id="CHEBI:134278"/>
    </ligand>
</feature>
<organism evidence="4 5">
    <name type="scientific">SAR86 cluster bacterium</name>
    <dbReference type="NCBI Taxonomy" id="2030880"/>
    <lineage>
        <taxon>Bacteria</taxon>
        <taxon>Pseudomonadati</taxon>
        <taxon>Pseudomonadota</taxon>
        <taxon>Gammaproteobacteria</taxon>
        <taxon>SAR86 cluster</taxon>
    </lineage>
</organism>
<comment type="similarity">
    <text evidence="3">Belongs to the class I-like SAM-binding methyltransferase superfamily. CmoB family.</text>
</comment>
<comment type="caution">
    <text evidence="3">Lacks conserved residue(s) required for the propagation of feature annotation.</text>
</comment>
<dbReference type="PANTHER" id="PTHR43464:SF95">
    <property type="entry name" value="TRNA U34 CARBOXYMETHYLTRANSFERASE"/>
    <property type="match status" value="1"/>
</dbReference>
<keyword evidence="2 3" id="KW-0819">tRNA processing</keyword>
<comment type="caution">
    <text evidence="4">The sequence shown here is derived from an EMBL/GenBank/DDBJ whole genome shotgun (WGS) entry which is preliminary data.</text>
</comment>
<dbReference type="GO" id="GO:0002098">
    <property type="term" value="P:tRNA wobble uridine modification"/>
    <property type="evidence" value="ECO:0007669"/>
    <property type="project" value="InterPro"/>
</dbReference>
<dbReference type="NCBIfam" id="TIGR00452">
    <property type="entry name" value="tRNA 5-methoxyuridine(34)/uridine 5-oxyacetic acid(34) synthase CmoB"/>
    <property type="match status" value="1"/>
</dbReference>
<dbReference type="Proteomes" id="UP000754644">
    <property type="component" value="Unassembled WGS sequence"/>
</dbReference>
<dbReference type="Pfam" id="PF08003">
    <property type="entry name" value="Methyltransf_9"/>
    <property type="match status" value="1"/>
</dbReference>
<accession>A0A972VX99</accession>
<dbReference type="PANTHER" id="PTHR43464">
    <property type="entry name" value="METHYLTRANSFERASE"/>
    <property type="match status" value="1"/>
</dbReference>
<feature type="binding site" evidence="3">
    <location>
        <position position="330"/>
    </location>
    <ligand>
        <name>carboxy-S-adenosyl-L-methionine</name>
        <dbReference type="ChEBI" id="CHEBI:134278"/>
    </ligand>
</feature>
<dbReference type="InterPro" id="IPR010017">
    <property type="entry name" value="CmoB"/>
</dbReference>
<feature type="binding site" evidence="3">
    <location>
        <position position="146"/>
    </location>
    <ligand>
        <name>carboxy-S-adenosyl-L-methionine</name>
        <dbReference type="ChEBI" id="CHEBI:134278"/>
    </ligand>
</feature>
<dbReference type="AlphaFoldDB" id="A0A972VX99"/>
<dbReference type="InterPro" id="IPR029063">
    <property type="entry name" value="SAM-dependent_MTases_sf"/>
</dbReference>
<dbReference type="EC" id="2.5.1.-" evidence="3"/>
<keyword evidence="1 3" id="KW-0808">Transferase</keyword>
<comment type="function">
    <text evidence="3">Catalyzes carboxymethyl transfer from carboxy-S-adenosyl-L-methionine (Cx-SAM) to 5-hydroxyuridine (ho5U) to form 5-carboxymethoxyuridine (cmo5U) at position 34 in tRNAs.</text>
</comment>
<comment type="subunit">
    <text evidence="3">Homotetramer.</text>
</comment>
<gene>
    <name evidence="3 4" type="primary">cmoB</name>
    <name evidence="4" type="ORF">HQ497_07515</name>
</gene>